<evidence type="ECO:0000313" key="3">
    <source>
        <dbReference type="Proteomes" id="UP001161247"/>
    </source>
</evidence>
<evidence type="ECO:0000313" key="2">
    <source>
        <dbReference type="EMBL" id="CAI9095361.1"/>
    </source>
</evidence>
<reference evidence="2" key="1">
    <citation type="submission" date="2023-03" db="EMBL/GenBank/DDBJ databases">
        <authorList>
            <person name="Julca I."/>
        </authorList>
    </citation>
    <scope>NUCLEOTIDE SEQUENCE</scope>
</reference>
<feature type="compositionally biased region" description="Low complexity" evidence="1">
    <location>
        <begin position="137"/>
        <end position="155"/>
    </location>
</feature>
<proteinExistence type="predicted"/>
<evidence type="ECO:0000256" key="1">
    <source>
        <dbReference type="SAM" id="MobiDB-lite"/>
    </source>
</evidence>
<protein>
    <submittedName>
        <fullName evidence="2">OLC1v1031296C2</fullName>
    </submittedName>
</protein>
<feature type="compositionally biased region" description="Acidic residues" evidence="1">
    <location>
        <begin position="68"/>
        <end position="85"/>
    </location>
</feature>
<name>A0AAV1CJ41_OLDCO</name>
<dbReference type="EMBL" id="OX459119">
    <property type="protein sequence ID" value="CAI9095361.1"/>
    <property type="molecule type" value="Genomic_DNA"/>
</dbReference>
<feature type="region of interest" description="Disordered" evidence="1">
    <location>
        <begin position="137"/>
        <end position="156"/>
    </location>
</feature>
<accession>A0AAV1CJ41</accession>
<dbReference type="AlphaFoldDB" id="A0AAV1CJ41"/>
<gene>
    <name evidence="2" type="ORF">OLC1_LOCUS6360</name>
</gene>
<keyword evidence="3" id="KW-1185">Reference proteome</keyword>
<feature type="region of interest" description="Disordered" evidence="1">
    <location>
        <begin position="68"/>
        <end position="87"/>
    </location>
</feature>
<dbReference type="PANTHER" id="PTHR34190">
    <property type="entry name" value="EXPRESSED PROTEIN"/>
    <property type="match status" value="1"/>
</dbReference>
<organism evidence="2 3">
    <name type="scientific">Oldenlandia corymbosa var. corymbosa</name>
    <dbReference type="NCBI Taxonomy" id="529605"/>
    <lineage>
        <taxon>Eukaryota</taxon>
        <taxon>Viridiplantae</taxon>
        <taxon>Streptophyta</taxon>
        <taxon>Embryophyta</taxon>
        <taxon>Tracheophyta</taxon>
        <taxon>Spermatophyta</taxon>
        <taxon>Magnoliopsida</taxon>
        <taxon>eudicotyledons</taxon>
        <taxon>Gunneridae</taxon>
        <taxon>Pentapetalae</taxon>
        <taxon>asterids</taxon>
        <taxon>lamiids</taxon>
        <taxon>Gentianales</taxon>
        <taxon>Rubiaceae</taxon>
        <taxon>Rubioideae</taxon>
        <taxon>Spermacoceae</taxon>
        <taxon>Hedyotis-Oldenlandia complex</taxon>
        <taxon>Oldenlandia</taxon>
    </lineage>
</organism>
<feature type="compositionally biased region" description="Polar residues" evidence="1">
    <location>
        <begin position="186"/>
        <end position="209"/>
    </location>
</feature>
<dbReference type="PANTHER" id="PTHR34190:SF3">
    <property type="entry name" value="MICROSPORE-SPECIFIC PROMOTER 2"/>
    <property type="match status" value="1"/>
</dbReference>
<sequence>MVNYQEEEEEEKYSALLQTQLLSTPNNRLNSFVGFLPQIVTVMRRFGGKKKNKKMVWGKKIISSHIDVDDDDDNDVDHEEEEEDGSFGNLLFGGKQHLELDDDDLMAKASLLERIASLEDRLLQMCMEIESYRRSCSSSSLNTSSGASSSSNNGSRFERMSSYPTFVYKPQSIPQPQAPYNLSAFETETPQPQAKITKTSSSVKEQANIKTKKDGEKGRKLKNGNSPNWPRLKILGC</sequence>
<dbReference type="Proteomes" id="UP001161247">
    <property type="component" value="Chromosome 2"/>
</dbReference>
<feature type="region of interest" description="Disordered" evidence="1">
    <location>
        <begin position="186"/>
        <end position="229"/>
    </location>
</feature>